<dbReference type="RefSeq" id="WP_273991496.1">
    <property type="nucleotide sequence ID" value="NZ_CP115168.1"/>
</dbReference>
<gene>
    <name evidence="1" type="ORF">M8445_18120</name>
</gene>
<reference evidence="1 2" key="1">
    <citation type="submission" date="2022-12" db="EMBL/GenBank/DDBJ databases">
        <title>Genome Sequence of Deinococcus aquaticus Type Strain PB314.</title>
        <authorList>
            <person name="Albert C."/>
            <person name="Hill J."/>
            <person name="Boren L."/>
            <person name="Scholz-Ng S."/>
            <person name="Fatema N."/>
            <person name="Grosso R."/>
            <person name="Soboslay E."/>
            <person name="Tuohy J."/>
        </authorList>
    </citation>
    <scope>NUCLEOTIDE SEQUENCE [LARGE SCALE GENOMIC DNA]</scope>
    <source>
        <strain evidence="1 2">PB-314</strain>
        <plasmid evidence="1 2">pDATS03</plasmid>
    </source>
</reference>
<keyword evidence="2" id="KW-1185">Reference proteome</keyword>
<dbReference type="EMBL" id="CP115168">
    <property type="protein sequence ID" value="WDA60749.1"/>
    <property type="molecule type" value="Genomic_DNA"/>
</dbReference>
<keyword evidence="1" id="KW-0614">Plasmid</keyword>
<sequence length="146" mass="16191">MRVAPSALHAGHAQTLLKGATVLRVTRGAESFLLSYDLGVFNGQLHLGQVSFVPVRVQDRWTPTRLNLVAGWMQDLARGRATSAKLWACVDSLKRNQYTRDFIDDGYGPDALGVLRLDPVTTVQGECFWLPDNRNVGFAFAGREFN</sequence>
<accession>A0ABY7V6C6</accession>
<organism evidence="1 2">
    <name type="scientific">Deinococcus aquaticus</name>
    <dbReference type="NCBI Taxonomy" id="328692"/>
    <lineage>
        <taxon>Bacteria</taxon>
        <taxon>Thermotogati</taxon>
        <taxon>Deinococcota</taxon>
        <taxon>Deinococci</taxon>
        <taxon>Deinococcales</taxon>
        <taxon>Deinococcaceae</taxon>
        <taxon>Deinococcus</taxon>
    </lineage>
</organism>
<dbReference type="Proteomes" id="UP001217044">
    <property type="component" value="Plasmid pDATS03"/>
</dbReference>
<proteinExistence type="predicted"/>
<evidence type="ECO:0000313" key="1">
    <source>
        <dbReference type="EMBL" id="WDA60749.1"/>
    </source>
</evidence>
<geneLocation type="plasmid" evidence="1 2">
    <name>pDATS03</name>
</geneLocation>
<name>A0ABY7V6C6_9DEIO</name>
<evidence type="ECO:0000313" key="2">
    <source>
        <dbReference type="Proteomes" id="UP001217044"/>
    </source>
</evidence>
<protein>
    <submittedName>
        <fullName evidence="1">Uncharacterized protein</fullName>
    </submittedName>
</protein>